<evidence type="ECO:0000256" key="2">
    <source>
        <dbReference type="ARBA" id="ARBA00022670"/>
    </source>
</evidence>
<evidence type="ECO:0000256" key="3">
    <source>
        <dbReference type="ARBA" id="ARBA00022723"/>
    </source>
</evidence>
<keyword evidence="4" id="KW-0378">Hydrolase</keyword>
<dbReference type="InterPro" id="IPR001261">
    <property type="entry name" value="ArgE/DapE_CS"/>
</dbReference>
<proteinExistence type="inferred from homology"/>
<dbReference type="GO" id="GO:0000328">
    <property type="term" value="C:fungal-type vacuole lumen"/>
    <property type="evidence" value="ECO:0007669"/>
    <property type="project" value="TreeGrafter"/>
</dbReference>
<dbReference type="PANTHER" id="PTHR45962">
    <property type="entry name" value="N-FATTY-ACYL-AMINO ACID SYNTHASE/HYDROLASE PM20D1"/>
    <property type="match status" value="1"/>
</dbReference>
<evidence type="ECO:0000313" key="8">
    <source>
        <dbReference type="Proteomes" id="UP001212997"/>
    </source>
</evidence>
<dbReference type="InterPro" id="IPR047177">
    <property type="entry name" value="Pept_M20A"/>
</dbReference>
<keyword evidence="2" id="KW-0645">Protease</keyword>
<accession>A0AAD5Y957</accession>
<dbReference type="Gene3D" id="1.10.150.900">
    <property type="match status" value="1"/>
</dbReference>
<evidence type="ECO:0000256" key="5">
    <source>
        <dbReference type="ARBA" id="ARBA00022833"/>
    </source>
</evidence>
<keyword evidence="5" id="KW-0862">Zinc</keyword>
<dbReference type="EMBL" id="JANAWD010000618">
    <property type="protein sequence ID" value="KAJ3477225.1"/>
    <property type="molecule type" value="Genomic_DNA"/>
</dbReference>
<feature type="domain" description="Peptidase M20 dimerisation" evidence="6">
    <location>
        <begin position="191"/>
        <end position="345"/>
    </location>
</feature>
<dbReference type="PROSITE" id="PS00758">
    <property type="entry name" value="ARGE_DAPE_CPG2_1"/>
    <property type="match status" value="1"/>
</dbReference>
<dbReference type="Pfam" id="PF07687">
    <property type="entry name" value="M20_dimer"/>
    <property type="match status" value="1"/>
</dbReference>
<dbReference type="SUPFAM" id="SSF53187">
    <property type="entry name" value="Zn-dependent exopeptidases"/>
    <property type="match status" value="1"/>
</dbReference>
<dbReference type="CDD" id="cd05674">
    <property type="entry name" value="M20_yscS"/>
    <property type="match status" value="1"/>
</dbReference>
<comment type="similarity">
    <text evidence="1">Belongs to the peptidase M20A family.</text>
</comment>
<dbReference type="SUPFAM" id="SSF55031">
    <property type="entry name" value="Bacterial exopeptidase dimerisation domain"/>
    <property type="match status" value="1"/>
</dbReference>
<reference evidence="7" key="1">
    <citation type="submission" date="2022-07" db="EMBL/GenBank/DDBJ databases">
        <title>Genome Sequence of Physisporinus lineatus.</title>
        <authorList>
            <person name="Buettner E."/>
        </authorList>
    </citation>
    <scope>NUCLEOTIDE SEQUENCE</scope>
    <source>
        <strain evidence="7">VT162</strain>
    </source>
</reference>
<dbReference type="GO" id="GO:0004180">
    <property type="term" value="F:carboxypeptidase activity"/>
    <property type="evidence" value="ECO:0007669"/>
    <property type="project" value="TreeGrafter"/>
</dbReference>
<keyword evidence="8" id="KW-1185">Reference proteome</keyword>
<evidence type="ECO:0000256" key="1">
    <source>
        <dbReference type="ARBA" id="ARBA00006247"/>
    </source>
</evidence>
<dbReference type="InterPro" id="IPR002933">
    <property type="entry name" value="Peptidase_M20"/>
</dbReference>
<dbReference type="GO" id="GO:0051603">
    <property type="term" value="P:proteolysis involved in protein catabolic process"/>
    <property type="evidence" value="ECO:0007669"/>
    <property type="project" value="TreeGrafter"/>
</dbReference>
<evidence type="ECO:0000259" key="6">
    <source>
        <dbReference type="Pfam" id="PF07687"/>
    </source>
</evidence>
<dbReference type="AlphaFoldDB" id="A0AAD5Y957"/>
<gene>
    <name evidence="7" type="ORF">NLI96_g10609</name>
</gene>
<comment type="caution">
    <text evidence="7">The sequence shown here is derived from an EMBL/GenBank/DDBJ whole genome shotgun (WGS) entry which is preliminary data.</text>
</comment>
<dbReference type="Gene3D" id="3.30.70.360">
    <property type="match status" value="1"/>
</dbReference>
<dbReference type="GO" id="GO:0046872">
    <property type="term" value="F:metal ion binding"/>
    <property type="evidence" value="ECO:0007669"/>
    <property type="project" value="UniProtKB-KW"/>
</dbReference>
<keyword evidence="3" id="KW-0479">Metal-binding</keyword>
<protein>
    <recommendedName>
        <fullName evidence="6">Peptidase M20 dimerisation domain-containing protein</fullName>
    </recommendedName>
</protein>
<evidence type="ECO:0000256" key="4">
    <source>
        <dbReference type="ARBA" id="ARBA00022801"/>
    </source>
</evidence>
<organism evidence="7 8">
    <name type="scientific">Meripilus lineatus</name>
    <dbReference type="NCBI Taxonomy" id="2056292"/>
    <lineage>
        <taxon>Eukaryota</taxon>
        <taxon>Fungi</taxon>
        <taxon>Dikarya</taxon>
        <taxon>Basidiomycota</taxon>
        <taxon>Agaricomycotina</taxon>
        <taxon>Agaricomycetes</taxon>
        <taxon>Polyporales</taxon>
        <taxon>Meripilaceae</taxon>
        <taxon>Meripilus</taxon>
    </lineage>
</organism>
<dbReference type="Gene3D" id="3.40.630.10">
    <property type="entry name" value="Zn peptidases"/>
    <property type="match status" value="1"/>
</dbReference>
<dbReference type="InterPro" id="IPR011650">
    <property type="entry name" value="Peptidase_M20_dimer"/>
</dbReference>
<name>A0AAD5Y957_9APHY</name>
<sequence length="482" mass="53219">MPSGFPTYDVMNPVGEDDRWEQFDEFHEFLEDRFERIYEELFVTKVNEYGLVMHWQGSDDSLPPILLAAHQDVVPVNVDTINEWEEEPFSGHYDGTWIWGRGSCDDKGPLIALMTVMEELLEAGFTPRRTIVLASGFDEEVGGKRGALQISQYLQSEYGQDSFAMVIDEGSGFLNMALEGDNTIIALPGTAEKGRTDIRVEISTPGGHSSFPPKHTSIGILSAAVVAVESAQHTPELLRDGTPFATYQCIAEHFPNVPDSLRRLVKEANEDDEALDELKRILLELYPVENSALLGTTQAVTLIGGGIKVNVLPESASAIVSHRIGQHSSVTEIREHLTGVLRPIAADFDLTFDAFGVEVSTGSSGHLSIGTAFNTALEPSPKTPTDSSSPYEIFSGTVKAVLEGSKVHPSKDVVVSPMLVLVNTDTRHYWSLTKHIFRYSHFDQADYYNGIHTVNEAVRAEAVIEHIRFLTTLILNWDEATI</sequence>
<dbReference type="Pfam" id="PF01546">
    <property type="entry name" value="Peptidase_M20"/>
    <property type="match status" value="1"/>
</dbReference>
<dbReference type="PANTHER" id="PTHR45962:SF1">
    <property type="entry name" value="N-FATTY-ACYL-AMINO ACID SYNTHASE_HYDROLASE PM20D1"/>
    <property type="match status" value="1"/>
</dbReference>
<evidence type="ECO:0000313" key="7">
    <source>
        <dbReference type="EMBL" id="KAJ3477225.1"/>
    </source>
</evidence>
<dbReference type="Proteomes" id="UP001212997">
    <property type="component" value="Unassembled WGS sequence"/>
</dbReference>
<dbReference type="InterPro" id="IPR036264">
    <property type="entry name" value="Bact_exopeptidase_dim_dom"/>
</dbReference>